<name>A0A976IIQ7_BRELC</name>
<protein>
    <recommendedName>
        <fullName evidence="2">Protein kinase domain-containing protein</fullName>
    </recommendedName>
</protein>
<keyword evidence="1" id="KW-0812">Transmembrane</keyword>
<proteinExistence type="predicted"/>
<dbReference type="PROSITE" id="PS50011">
    <property type="entry name" value="PROTEIN_KINASE_DOM"/>
    <property type="match status" value="1"/>
</dbReference>
<comment type="caution">
    <text evidence="3">The sequence shown here is derived from an EMBL/GenBank/DDBJ whole genome shotgun (WGS) entry which is preliminary data.</text>
</comment>
<dbReference type="RefSeq" id="XP_067822070.1">
    <property type="nucleotide sequence ID" value="XM_067965841.1"/>
</dbReference>
<evidence type="ECO:0000256" key="1">
    <source>
        <dbReference type="SAM" id="Phobius"/>
    </source>
</evidence>
<dbReference type="Proteomes" id="UP000294530">
    <property type="component" value="Unassembled WGS sequence"/>
</dbReference>
<dbReference type="GO" id="GO:0005524">
    <property type="term" value="F:ATP binding"/>
    <property type="evidence" value="ECO:0007669"/>
    <property type="project" value="InterPro"/>
</dbReference>
<evidence type="ECO:0000313" key="4">
    <source>
        <dbReference type="Proteomes" id="UP000294530"/>
    </source>
</evidence>
<organism evidence="3 4">
    <name type="scientific">Bremia lactucae</name>
    <name type="common">Lettuce downy mildew</name>
    <dbReference type="NCBI Taxonomy" id="4779"/>
    <lineage>
        <taxon>Eukaryota</taxon>
        <taxon>Sar</taxon>
        <taxon>Stramenopiles</taxon>
        <taxon>Oomycota</taxon>
        <taxon>Peronosporomycetes</taxon>
        <taxon>Peronosporales</taxon>
        <taxon>Peronosporaceae</taxon>
        <taxon>Bremia</taxon>
    </lineage>
</organism>
<dbReference type="GO" id="GO:0004674">
    <property type="term" value="F:protein serine/threonine kinase activity"/>
    <property type="evidence" value="ECO:0007669"/>
    <property type="project" value="TreeGrafter"/>
</dbReference>
<dbReference type="Gene3D" id="3.30.200.20">
    <property type="entry name" value="Phosphorylase Kinase, domain 1"/>
    <property type="match status" value="1"/>
</dbReference>
<dbReference type="Gene3D" id="1.10.510.10">
    <property type="entry name" value="Transferase(Phosphotransferase) domain 1"/>
    <property type="match status" value="1"/>
</dbReference>
<dbReference type="AlphaFoldDB" id="A0A976IIQ7"/>
<dbReference type="EMBL" id="SHOA02000012">
    <property type="protein sequence ID" value="TDH72571.1"/>
    <property type="molecule type" value="Genomic_DNA"/>
</dbReference>
<dbReference type="InterPro" id="IPR001245">
    <property type="entry name" value="Ser-Thr/Tyr_kinase_cat_dom"/>
</dbReference>
<sequence>MKRSTRLPHWHFVWGPFFIRGWRLSLLLKLLIGILLVLYFFWNVTTFVLTMQSRPPGLRSHGDVQDLHGDVLDQRASVLDPHASVQSLDDSYEEFPEITDSEEAWWLQPDMYIEDGGCDFSAVVALFKPRQLELNCGNINKLDVGDYVGRGYWRKVYKTTWNGREVAVKRVKKELLARSDIVPRHVEECASIFSLRNDPNIVKLVGWCLSTVVVEFIPNQLDTLLFDSKEPISVHRALELARDAARGVAQLHRASGGPFAHADIQARQFLINANGTLQLNDFNRVKYTGPRLVDGKPTSDKCTFHTSVAKGKWRSPEEYQRHQLDEKVDVYSLSLVLWTLRAREKPFRSLKREAVYEKVPTGVRPPLEAMSDFPQQMQDLIVRGWDTDPTKRPTSEEMADEIDRILMSYESKQ</sequence>
<feature type="transmembrane region" description="Helical" evidence="1">
    <location>
        <begin position="21"/>
        <end position="42"/>
    </location>
</feature>
<dbReference type="InterPro" id="IPR051681">
    <property type="entry name" value="Ser/Thr_Kinases-Pseudokinases"/>
</dbReference>
<dbReference type="OrthoDB" id="41771at2759"/>
<reference evidence="3 4" key="1">
    <citation type="journal article" date="2021" name="Genome Biol.">
        <title>AFLAP: assembly-free linkage analysis pipeline using k-mers from genome sequencing data.</title>
        <authorList>
            <person name="Fletcher K."/>
            <person name="Zhang L."/>
            <person name="Gil J."/>
            <person name="Han R."/>
            <person name="Cavanaugh K."/>
            <person name="Michelmore R."/>
        </authorList>
    </citation>
    <scope>NUCLEOTIDE SEQUENCE [LARGE SCALE GENOMIC DNA]</scope>
    <source>
        <strain evidence="3 4">SF5</strain>
    </source>
</reference>
<feature type="domain" description="Protein kinase" evidence="2">
    <location>
        <begin position="142"/>
        <end position="406"/>
    </location>
</feature>
<dbReference type="InterPro" id="IPR011009">
    <property type="entry name" value="Kinase-like_dom_sf"/>
</dbReference>
<dbReference type="InterPro" id="IPR000719">
    <property type="entry name" value="Prot_kinase_dom"/>
</dbReference>
<keyword evidence="4" id="KW-1185">Reference proteome</keyword>
<gene>
    <name evidence="3" type="ORF">CCR75_007784</name>
</gene>
<dbReference type="KEGG" id="blac:94351512"/>
<dbReference type="Pfam" id="PF07714">
    <property type="entry name" value="PK_Tyr_Ser-Thr"/>
    <property type="match status" value="1"/>
</dbReference>
<evidence type="ECO:0000259" key="2">
    <source>
        <dbReference type="PROSITE" id="PS50011"/>
    </source>
</evidence>
<keyword evidence="1" id="KW-1133">Transmembrane helix</keyword>
<dbReference type="PANTHER" id="PTHR44329">
    <property type="entry name" value="SERINE/THREONINE-PROTEIN KINASE TNNI3K-RELATED"/>
    <property type="match status" value="1"/>
</dbReference>
<accession>A0A976IIQ7</accession>
<evidence type="ECO:0000313" key="3">
    <source>
        <dbReference type="EMBL" id="TDH72571.1"/>
    </source>
</evidence>
<dbReference type="SUPFAM" id="SSF56112">
    <property type="entry name" value="Protein kinase-like (PK-like)"/>
    <property type="match status" value="1"/>
</dbReference>
<keyword evidence="1" id="KW-0472">Membrane</keyword>
<dbReference type="GeneID" id="94351512"/>